<gene>
    <name evidence="1" type="ORF">A0H81_09217</name>
</gene>
<evidence type="ECO:0000313" key="1">
    <source>
        <dbReference type="EMBL" id="OBZ70945.1"/>
    </source>
</evidence>
<comment type="caution">
    <text evidence="1">The sequence shown here is derived from an EMBL/GenBank/DDBJ whole genome shotgun (WGS) entry which is preliminary data.</text>
</comment>
<dbReference type="OMA" id="CEIRIGI"/>
<dbReference type="EMBL" id="LUGG01000013">
    <property type="protein sequence ID" value="OBZ70945.1"/>
    <property type="molecule type" value="Genomic_DNA"/>
</dbReference>
<evidence type="ECO:0000313" key="2">
    <source>
        <dbReference type="Proteomes" id="UP000092993"/>
    </source>
</evidence>
<name>A0A1C7M225_GRIFR</name>
<reference evidence="1 2" key="1">
    <citation type="submission" date="2016-03" db="EMBL/GenBank/DDBJ databases">
        <title>Whole genome sequencing of Grifola frondosa 9006-11.</title>
        <authorList>
            <person name="Min B."/>
            <person name="Park H."/>
            <person name="Kim J.-G."/>
            <person name="Cho H."/>
            <person name="Oh Y.-L."/>
            <person name="Kong W.-S."/>
            <person name="Choi I.-G."/>
        </authorList>
    </citation>
    <scope>NUCLEOTIDE SEQUENCE [LARGE SCALE GENOMIC DNA]</scope>
    <source>
        <strain evidence="1 2">9006-11</strain>
    </source>
</reference>
<organism evidence="1 2">
    <name type="scientific">Grifola frondosa</name>
    <name type="common">Maitake</name>
    <name type="synonym">Polyporus frondosus</name>
    <dbReference type="NCBI Taxonomy" id="5627"/>
    <lineage>
        <taxon>Eukaryota</taxon>
        <taxon>Fungi</taxon>
        <taxon>Dikarya</taxon>
        <taxon>Basidiomycota</taxon>
        <taxon>Agaricomycotina</taxon>
        <taxon>Agaricomycetes</taxon>
        <taxon>Polyporales</taxon>
        <taxon>Grifolaceae</taxon>
        <taxon>Grifola</taxon>
    </lineage>
</organism>
<accession>A0A1C7M225</accession>
<protein>
    <submittedName>
        <fullName evidence="1">Uncharacterized protein</fullName>
    </submittedName>
</protein>
<dbReference type="AlphaFoldDB" id="A0A1C7M225"/>
<dbReference type="Proteomes" id="UP000092993">
    <property type="component" value="Unassembled WGS sequence"/>
</dbReference>
<sequence length="303" mass="33703">MRETILSGSVFAHATASGTIFFPRLVILHSVHTAAAHLRSSDRPLANDYPYRGNILEFRLVDGNESETGGIVGEVWRFPEGGDVLDIPHPPRYVRALKISFDDPRKPGTDVSSPTPHVVSYSCSSGDVDPEGTQVLDAHPSAIEVMPQTTQGHFLQFYRRTHGHPDFPAPDASWYDTERGLPRLQESNLAVDDQRELVSLFPAVRLPVIYTSSTGHTKPAAITISCSRNNSCTCMKHHLQTIIFDTLDIGPPRYYPLRGDIKAGMDPHSEHWTLSSLTGLWLGSFGQHKTECLYLDCDERRQS</sequence>
<proteinExistence type="predicted"/>
<dbReference type="OrthoDB" id="722566at2759"/>
<keyword evidence="2" id="KW-1185">Reference proteome</keyword>
<dbReference type="STRING" id="5627.A0A1C7M225"/>